<name>A0A182K707_9DIPT</name>
<evidence type="ECO:0000313" key="2">
    <source>
        <dbReference type="Proteomes" id="UP000075881"/>
    </source>
</evidence>
<organism evidence="1 2">
    <name type="scientific">Anopheles christyi</name>
    <dbReference type="NCBI Taxonomy" id="43041"/>
    <lineage>
        <taxon>Eukaryota</taxon>
        <taxon>Metazoa</taxon>
        <taxon>Ecdysozoa</taxon>
        <taxon>Arthropoda</taxon>
        <taxon>Hexapoda</taxon>
        <taxon>Insecta</taxon>
        <taxon>Pterygota</taxon>
        <taxon>Neoptera</taxon>
        <taxon>Endopterygota</taxon>
        <taxon>Diptera</taxon>
        <taxon>Nematocera</taxon>
        <taxon>Culicoidea</taxon>
        <taxon>Culicidae</taxon>
        <taxon>Anophelinae</taxon>
        <taxon>Anopheles</taxon>
    </lineage>
</organism>
<dbReference type="EnsemblMetazoa" id="ACHR006542-RA">
    <property type="protein sequence ID" value="ACHR006542-PA"/>
    <property type="gene ID" value="ACHR006542"/>
</dbReference>
<sequence>MSGMLMNIQLPVGIHRKFRSFNDLRHWKGTEVSSFLYYGISQIRGNLTYIEIVANKLSEMFDSCLYPYSSKYINIYRGNLLNIEDTNILIEVQEDKCKLVAVPLFSDNEFDFSPLIYTLIK</sequence>
<reference evidence="2" key="1">
    <citation type="submission" date="2013-03" db="EMBL/GenBank/DDBJ databases">
        <title>The Genome Sequence of Anopheles christyi ACHKN1017.</title>
        <authorList>
            <consortium name="The Broad Institute Genomics Platform"/>
            <person name="Neafsey D.E."/>
            <person name="Besansky N."/>
            <person name="Walker B."/>
            <person name="Young S.K."/>
            <person name="Zeng Q."/>
            <person name="Gargeya S."/>
            <person name="Fitzgerald M."/>
            <person name="Haas B."/>
            <person name="Abouelleil A."/>
            <person name="Allen A.W."/>
            <person name="Alvarado L."/>
            <person name="Arachchi H.M."/>
            <person name="Berlin A.M."/>
            <person name="Chapman S.B."/>
            <person name="Gainer-Dewar J."/>
            <person name="Goldberg J."/>
            <person name="Griggs A."/>
            <person name="Gujja S."/>
            <person name="Hansen M."/>
            <person name="Howarth C."/>
            <person name="Imamovic A."/>
            <person name="Ireland A."/>
            <person name="Larimer J."/>
            <person name="McCowan C."/>
            <person name="Murphy C."/>
            <person name="Pearson M."/>
            <person name="Poon T.W."/>
            <person name="Priest M."/>
            <person name="Roberts A."/>
            <person name="Saif S."/>
            <person name="Shea T."/>
            <person name="Sisk P."/>
            <person name="Sykes S."/>
            <person name="Wortman J."/>
            <person name="Nusbaum C."/>
            <person name="Birren B."/>
        </authorList>
    </citation>
    <scope>NUCLEOTIDE SEQUENCE [LARGE SCALE GENOMIC DNA]</scope>
    <source>
        <strain evidence="2">ACHKN1017</strain>
    </source>
</reference>
<evidence type="ECO:0000313" key="1">
    <source>
        <dbReference type="EnsemblMetazoa" id="ACHR006542-PA"/>
    </source>
</evidence>
<proteinExistence type="predicted"/>
<protein>
    <submittedName>
        <fullName evidence="1">Uncharacterized protein</fullName>
    </submittedName>
</protein>
<dbReference type="Proteomes" id="UP000075881">
    <property type="component" value="Unassembled WGS sequence"/>
</dbReference>
<keyword evidence="2" id="KW-1185">Reference proteome</keyword>
<reference evidence="1" key="2">
    <citation type="submission" date="2020-05" db="UniProtKB">
        <authorList>
            <consortium name="EnsemblMetazoa"/>
        </authorList>
    </citation>
    <scope>IDENTIFICATION</scope>
    <source>
        <strain evidence="1">ACHKN1017</strain>
    </source>
</reference>
<dbReference type="STRING" id="43041.A0A182K707"/>
<accession>A0A182K707</accession>
<dbReference type="AlphaFoldDB" id="A0A182K707"/>
<dbReference type="VEuPathDB" id="VectorBase:ACHR006542"/>